<feature type="transmembrane region" description="Helical" evidence="12">
    <location>
        <begin position="319"/>
        <end position="340"/>
    </location>
</feature>
<evidence type="ECO:0000256" key="8">
    <source>
        <dbReference type="ARBA" id="ARBA00022985"/>
    </source>
</evidence>
<dbReference type="NCBIfam" id="TIGR02380">
    <property type="entry name" value="ECA_wecA"/>
    <property type="match status" value="1"/>
</dbReference>
<dbReference type="InterPro" id="IPR000715">
    <property type="entry name" value="Glycosyl_transferase_4"/>
</dbReference>
<feature type="transmembrane region" description="Helical" evidence="12">
    <location>
        <begin position="241"/>
        <end position="262"/>
    </location>
</feature>
<dbReference type="PANTHER" id="PTHR22926">
    <property type="entry name" value="PHOSPHO-N-ACETYLMURAMOYL-PENTAPEPTIDE-TRANSFERASE"/>
    <property type="match status" value="1"/>
</dbReference>
<comment type="pathway">
    <text evidence="12">Bacterial outer membrane biogenesis; LPS O-antigen biosynthesis.</text>
</comment>
<feature type="transmembrane region" description="Helical" evidence="12">
    <location>
        <begin position="69"/>
        <end position="87"/>
    </location>
</feature>
<gene>
    <name evidence="12 13" type="primary">wecA</name>
    <name evidence="13" type="ORF">ACGRQ9_02040</name>
</gene>
<proteinExistence type="inferred from homology"/>
<accession>A0ABW7ITB3</accession>
<name>A0ABW7ITB3_9VIBR</name>
<comment type="cofactor">
    <cofactor evidence="12">
        <name>Mg(2+)</name>
        <dbReference type="ChEBI" id="CHEBI:18420"/>
    </cofactor>
</comment>
<dbReference type="PANTHER" id="PTHR22926:SF3">
    <property type="entry name" value="UNDECAPRENYL-PHOSPHATE ALPHA-N-ACETYLGLUCOSAMINYL 1-PHOSPHATE TRANSFERASE"/>
    <property type="match status" value="1"/>
</dbReference>
<evidence type="ECO:0000313" key="13">
    <source>
        <dbReference type="EMBL" id="MFH0264315.1"/>
    </source>
</evidence>
<dbReference type="RefSeq" id="WP_231897455.1">
    <property type="nucleotide sequence ID" value="NZ_AP018685.1"/>
</dbReference>
<feature type="transmembrane region" description="Helical" evidence="12">
    <location>
        <begin position="6"/>
        <end position="22"/>
    </location>
</feature>
<keyword evidence="2 12" id="KW-1003">Cell membrane</keyword>
<evidence type="ECO:0000313" key="14">
    <source>
        <dbReference type="Proteomes" id="UP001607151"/>
    </source>
</evidence>
<organism evidence="13 14">
    <name type="scientific">Vibrio rumoiensis</name>
    <dbReference type="NCBI Taxonomy" id="76258"/>
    <lineage>
        <taxon>Bacteria</taxon>
        <taxon>Pseudomonadati</taxon>
        <taxon>Pseudomonadota</taxon>
        <taxon>Gammaproteobacteria</taxon>
        <taxon>Vibrionales</taxon>
        <taxon>Vibrionaceae</taxon>
        <taxon>Vibrio</taxon>
    </lineage>
</organism>
<evidence type="ECO:0000256" key="10">
    <source>
        <dbReference type="ARBA" id="ARBA00023136"/>
    </source>
</evidence>
<dbReference type="EMBL" id="JBIHSN010000002">
    <property type="protein sequence ID" value="MFH0264315.1"/>
    <property type="molecule type" value="Genomic_DNA"/>
</dbReference>
<keyword evidence="3 12" id="KW-0997">Cell inner membrane</keyword>
<dbReference type="Proteomes" id="UP001607151">
    <property type="component" value="Unassembled WGS sequence"/>
</dbReference>
<feature type="transmembrane region" description="Helical" evidence="12">
    <location>
        <begin position="216"/>
        <end position="235"/>
    </location>
</feature>
<keyword evidence="7 12" id="KW-0460">Magnesium</keyword>
<comment type="similarity">
    <text evidence="12">Belongs to the glycosyltransferase 4 family. WecA subfamily.</text>
</comment>
<evidence type="ECO:0000256" key="2">
    <source>
        <dbReference type="ARBA" id="ARBA00022475"/>
    </source>
</evidence>
<comment type="subcellular location">
    <subcellularLocation>
        <location evidence="12">Cell inner membrane</location>
        <topology evidence="12">Multi-pass membrane protein</topology>
    </subcellularLocation>
    <subcellularLocation>
        <location evidence="1">Cell membrane</location>
        <topology evidence="1">Multi-pass membrane protein</topology>
    </subcellularLocation>
</comment>
<keyword evidence="14" id="KW-1185">Reference proteome</keyword>
<evidence type="ECO:0000256" key="9">
    <source>
        <dbReference type="ARBA" id="ARBA00022989"/>
    </source>
</evidence>
<feature type="transmembrane region" description="Helical" evidence="12">
    <location>
        <begin position="158"/>
        <end position="177"/>
    </location>
</feature>
<dbReference type="GO" id="GO:0036380">
    <property type="term" value="F:UDP-N-acetylglucosamine-undecaprenyl-phosphate N-acetylglucosaminephosphotransferase activity"/>
    <property type="evidence" value="ECO:0007669"/>
    <property type="project" value="UniProtKB-EC"/>
</dbReference>
<dbReference type="InterPro" id="IPR012750">
    <property type="entry name" value="ECA_WecA-rel"/>
</dbReference>
<evidence type="ECO:0000256" key="7">
    <source>
        <dbReference type="ARBA" id="ARBA00022842"/>
    </source>
</evidence>
<sequence>MLYITLELLIIFTFSLSLLYALRSLAKRIQLVDVPNARKNHSGAIPLVGGIAISITFLLYILVNPSSFTYPYHLCSAMVILLVVGVLDDKYDVDFKIRFAVQGGLALAMMIFADVKLHSLGDILGVGDIHLDWFGYIVTVFAVIGLINAFNMVDGIDGLLGGLSIVTFGAMGLLLAVEGYLNDAYICLVLIIIMLPYVLFNLGLLGRQRKIFMGDAGSMMIGFIVVWSLMCMSQIEGRVSIRPVTALWFVAIPLMDMAAIMIRRIRRGDSPFKPDREHLHHICQRLGLTSRQTLLAICFFASLCAGFGLYGEAQHISESIMFFSFLALFIIYALLLSYIWRVTAMLRSWFNLETNHIEVKTTSLNKSGQ</sequence>
<keyword evidence="4 12" id="KW-0328">Glycosyltransferase</keyword>
<feature type="transmembrane region" description="Helical" evidence="12">
    <location>
        <begin position="99"/>
        <end position="121"/>
    </location>
</feature>
<keyword evidence="11 12" id="KW-0464">Manganese</keyword>
<comment type="cofactor">
    <cofactor evidence="12">
        <name>Mn(2+)</name>
        <dbReference type="ChEBI" id="CHEBI:29035"/>
    </cofactor>
</comment>
<reference evidence="13 14" key="1">
    <citation type="submission" date="2024-10" db="EMBL/GenBank/DDBJ databases">
        <authorList>
            <person name="Yibar A."/>
            <person name="Saticioglu I.B."/>
            <person name="Duman M."/>
            <person name="Ajmi N."/>
            <person name="Gurler F."/>
            <person name="Ay H."/>
            <person name="Onuk E."/>
            <person name="Guler S."/>
            <person name="Romalde J.L."/>
        </authorList>
    </citation>
    <scope>NUCLEOTIDE SEQUENCE [LARGE SCALE GENOMIC DNA]</scope>
    <source>
        <strain evidence="13 14">14-MA-B</strain>
    </source>
</reference>
<evidence type="ECO:0000256" key="5">
    <source>
        <dbReference type="ARBA" id="ARBA00022679"/>
    </source>
</evidence>
<keyword evidence="10 12" id="KW-0472">Membrane</keyword>
<comment type="caution">
    <text evidence="13">The sequence shown here is derived from an EMBL/GenBank/DDBJ whole genome shotgun (WGS) entry which is preliminary data.</text>
</comment>
<evidence type="ECO:0000256" key="4">
    <source>
        <dbReference type="ARBA" id="ARBA00022676"/>
    </source>
</evidence>
<evidence type="ECO:0000256" key="6">
    <source>
        <dbReference type="ARBA" id="ARBA00022692"/>
    </source>
</evidence>
<protein>
    <recommendedName>
        <fullName evidence="12">Undecaprenyl-phosphate alpha-N-acetylglucosaminyl 1-phosphate transferase</fullName>
        <ecNumber evidence="12">2.7.8.33</ecNumber>
    </recommendedName>
    <alternativeName>
        <fullName evidence="12">UDP-GlcNAc:undecaprenyl-phosphate GlcNAc-1-phosphate transferase</fullName>
    </alternativeName>
    <alternativeName>
        <fullName evidence="12">Undecaprenyl-phosphate GlcNAc-1-phosphate transferase</fullName>
    </alternativeName>
</protein>
<feature type="transmembrane region" description="Helical" evidence="12">
    <location>
        <begin position="43"/>
        <end position="63"/>
    </location>
</feature>
<keyword evidence="8 12" id="KW-0448">Lipopolysaccharide biosynthesis</keyword>
<comment type="function">
    <text evidence="12">Catalyzes the transfer of the GlcNAc-1-phosphate moiety from UDP-GlcNAc onto the carrier lipid undecaprenyl phosphate (C55-P), yielding GlcNAc-pyrophosphoryl-undecaprenyl (GlcNAc-PP-C55).</text>
</comment>
<comment type="catalytic activity">
    <reaction evidence="12">
        <text>di-trans,octa-cis-undecaprenyl phosphate + UDP-N-acetyl-alpha-D-glucosamine = N-acetyl-alpha-D-glucosaminyl-di-trans,octa-cis-undecaprenyl diphosphate + UMP</text>
        <dbReference type="Rhea" id="RHEA:28090"/>
        <dbReference type="ChEBI" id="CHEBI:57705"/>
        <dbReference type="ChEBI" id="CHEBI:57865"/>
        <dbReference type="ChEBI" id="CHEBI:60392"/>
        <dbReference type="ChEBI" id="CHEBI:62959"/>
        <dbReference type="EC" id="2.7.8.33"/>
    </reaction>
</comment>
<evidence type="ECO:0000256" key="12">
    <source>
        <dbReference type="HAMAP-Rule" id="MF_02030"/>
    </source>
</evidence>
<feature type="transmembrane region" description="Helical" evidence="12">
    <location>
        <begin position="294"/>
        <end position="313"/>
    </location>
</feature>
<dbReference type="HAMAP" id="MF_02030">
    <property type="entry name" value="WecA_Gammaproteo"/>
    <property type="match status" value="1"/>
</dbReference>
<evidence type="ECO:0000256" key="3">
    <source>
        <dbReference type="ARBA" id="ARBA00022519"/>
    </source>
</evidence>
<feature type="transmembrane region" description="Helical" evidence="12">
    <location>
        <begin position="183"/>
        <end position="204"/>
    </location>
</feature>
<keyword evidence="5 12" id="KW-0808">Transferase</keyword>
<keyword evidence="9 12" id="KW-1133">Transmembrane helix</keyword>
<dbReference type="EC" id="2.7.8.33" evidence="12"/>
<dbReference type="Pfam" id="PF00953">
    <property type="entry name" value="Glycos_transf_4"/>
    <property type="match status" value="1"/>
</dbReference>
<keyword evidence="6 12" id="KW-0812">Transmembrane</keyword>
<dbReference type="CDD" id="cd06853">
    <property type="entry name" value="GT_WecA_like"/>
    <property type="match status" value="1"/>
</dbReference>
<evidence type="ECO:0000256" key="11">
    <source>
        <dbReference type="ARBA" id="ARBA00023211"/>
    </source>
</evidence>
<evidence type="ECO:0000256" key="1">
    <source>
        <dbReference type="ARBA" id="ARBA00004651"/>
    </source>
</evidence>
<feature type="transmembrane region" description="Helical" evidence="12">
    <location>
        <begin position="133"/>
        <end position="151"/>
    </location>
</feature>